<keyword evidence="2" id="KW-0808">Transferase</keyword>
<dbReference type="EMBL" id="JBAHYK010000054">
    <property type="protein sequence ID" value="KAL0579578.1"/>
    <property type="molecule type" value="Genomic_DNA"/>
</dbReference>
<evidence type="ECO:0000313" key="3">
    <source>
        <dbReference type="Proteomes" id="UP001465976"/>
    </source>
</evidence>
<evidence type="ECO:0000313" key="2">
    <source>
        <dbReference type="EMBL" id="KAL0579578.1"/>
    </source>
</evidence>
<keyword evidence="2" id="KW-0012">Acyltransferase</keyword>
<dbReference type="GO" id="GO:0061733">
    <property type="term" value="F:protein-lysine-acetyltransferase activity"/>
    <property type="evidence" value="ECO:0007669"/>
    <property type="project" value="UniProtKB-EC"/>
</dbReference>
<feature type="region of interest" description="Disordered" evidence="1">
    <location>
        <begin position="209"/>
        <end position="228"/>
    </location>
</feature>
<accession>A0ABR3FVT9</accession>
<dbReference type="EC" id="2.3.1.48" evidence="2"/>
<protein>
    <submittedName>
        <fullName evidence="2">Histone acetyltransferase</fullName>
        <ecNumber evidence="2">2.3.1.48</ecNumber>
    </submittedName>
</protein>
<feature type="compositionally biased region" description="Low complexity" evidence="1">
    <location>
        <begin position="313"/>
        <end position="329"/>
    </location>
</feature>
<proteinExistence type="predicted"/>
<feature type="compositionally biased region" description="Polar residues" evidence="1">
    <location>
        <begin position="295"/>
        <end position="312"/>
    </location>
</feature>
<feature type="region of interest" description="Disordered" evidence="1">
    <location>
        <begin position="241"/>
        <end position="329"/>
    </location>
</feature>
<keyword evidence="3" id="KW-1185">Reference proteome</keyword>
<evidence type="ECO:0000256" key="1">
    <source>
        <dbReference type="SAM" id="MobiDB-lite"/>
    </source>
</evidence>
<sequence length="432" mass="48490">MKRKPDTPLSQASNKRRREPADDMDSFDMETGGQGAKHWTDEEKTKLFSWLMGIGQDEHWQSLRSAKNSCLRECANEVFGGKKTYQALKGCFERNFNLFKQIYAFEQYHAAAGSGSILTWADADRLKEYERRLQVARRAGCDVGNVTARTIDHWHRAGWYTLFHHRWHGDPQTTKPTTSVSRGGQLNNDELDGDDDNEHMDFDALANSPRLATGHPLSPPSTNPNTMNHVQERQQTLPSYVNPQSLSHSSPTVPSNASHAQHSHASHANTPSATSTSTLVSSSTLTSGHSSQQSRSTLPIQTPVPTISTPQMSPATSVAAPASSSDSTPVTVTLTQGMINAYLQFLQIQTQTGKMKLEYMRRREEREEAESNQRREVERLKLERETQQFEHNKMSVLTKQKTDRAIELLSNPNVDPSVKHSAGEYLKRLFES</sequence>
<organism evidence="2 3">
    <name type="scientific">Marasmius crinis-equi</name>
    <dbReference type="NCBI Taxonomy" id="585013"/>
    <lineage>
        <taxon>Eukaryota</taxon>
        <taxon>Fungi</taxon>
        <taxon>Dikarya</taxon>
        <taxon>Basidiomycota</taxon>
        <taxon>Agaricomycotina</taxon>
        <taxon>Agaricomycetes</taxon>
        <taxon>Agaricomycetidae</taxon>
        <taxon>Agaricales</taxon>
        <taxon>Marasmiineae</taxon>
        <taxon>Marasmiaceae</taxon>
        <taxon>Marasmius</taxon>
    </lineage>
</organism>
<feature type="region of interest" description="Disordered" evidence="1">
    <location>
        <begin position="1"/>
        <end position="38"/>
    </location>
</feature>
<feature type="region of interest" description="Disordered" evidence="1">
    <location>
        <begin position="170"/>
        <end position="201"/>
    </location>
</feature>
<gene>
    <name evidence="2" type="primary">SAS3</name>
    <name evidence="2" type="ORF">V5O48_002416</name>
</gene>
<dbReference type="Proteomes" id="UP001465976">
    <property type="component" value="Unassembled WGS sequence"/>
</dbReference>
<reference evidence="2 3" key="1">
    <citation type="submission" date="2024-02" db="EMBL/GenBank/DDBJ databases">
        <title>A draft genome for the cacao thread blight pathogen Marasmius crinis-equi.</title>
        <authorList>
            <person name="Cohen S.P."/>
            <person name="Baruah I.K."/>
            <person name="Amoako-Attah I."/>
            <person name="Bukari Y."/>
            <person name="Meinhardt L.W."/>
            <person name="Bailey B.A."/>
        </authorList>
    </citation>
    <scope>NUCLEOTIDE SEQUENCE [LARGE SCALE GENOMIC DNA]</scope>
    <source>
        <strain evidence="2 3">GH-76</strain>
    </source>
</reference>
<feature type="compositionally biased region" description="Polar residues" evidence="1">
    <location>
        <begin position="171"/>
        <end position="182"/>
    </location>
</feature>
<feature type="compositionally biased region" description="Low complexity" evidence="1">
    <location>
        <begin position="266"/>
        <end position="294"/>
    </location>
</feature>
<comment type="caution">
    <text evidence="2">The sequence shown here is derived from an EMBL/GenBank/DDBJ whole genome shotgun (WGS) entry which is preliminary data.</text>
</comment>
<feature type="compositionally biased region" description="Acidic residues" evidence="1">
    <location>
        <begin position="189"/>
        <end position="198"/>
    </location>
</feature>
<name>A0ABR3FVT9_9AGAR</name>
<feature type="compositionally biased region" description="Polar residues" evidence="1">
    <location>
        <begin position="241"/>
        <end position="254"/>
    </location>
</feature>